<keyword evidence="1" id="KW-0343">GTPase activation</keyword>
<dbReference type="PROSITE" id="PS50023">
    <property type="entry name" value="LIM_DOMAIN_2"/>
    <property type="match status" value="1"/>
</dbReference>
<dbReference type="PANTHER" id="PTHR46075">
    <property type="entry name" value="CHIMERIN FAMILY MEMBER"/>
    <property type="match status" value="1"/>
</dbReference>
<dbReference type="SMART" id="SM00109">
    <property type="entry name" value="C1"/>
    <property type="match status" value="1"/>
</dbReference>
<dbReference type="PROSITE" id="PS00479">
    <property type="entry name" value="ZF_DAG_PE_1"/>
    <property type="match status" value="1"/>
</dbReference>
<dbReference type="Pfam" id="PF00130">
    <property type="entry name" value="C1_1"/>
    <property type="match status" value="1"/>
</dbReference>
<dbReference type="GO" id="GO:0005096">
    <property type="term" value="F:GTPase activator activity"/>
    <property type="evidence" value="ECO:0007669"/>
    <property type="project" value="UniProtKB-KW"/>
</dbReference>
<dbReference type="CDD" id="cd00029">
    <property type="entry name" value="C1"/>
    <property type="match status" value="1"/>
</dbReference>
<evidence type="ECO:0000256" key="4">
    <source>
        <dbReference type="PROSITE-ProRule" id="PRU00125"/>
    </source>
</evidence>
<reference evidence="10" key="1">
    <citation type="submission" date="2022-08" db="EMBL/GenBank/DDBJ databases">
        <authorList>
            <consortium name="DOE Joint Genome Institute"/>
            <person name="Min B."/>
            <person name="Riley R."/>
            <person name="Sierra-Patev S."/>
            <person name="Naranjo-Ortiz M."/>
            <person name="Looney B."/>
            <person name="Konkel Z."/>
            <person name="Slot J.C."/>
            <person name="Sakamoto Y."/>
            <person name="Steenwyk J.L."/>
            <person name="Rokas A."/>
            <person name="Carro J."/>
            <person name="Camarero S."/>
            <person name="Ferreira P."/>
            <person name="Molpeceres G."/>
            <person name="Ruiz-Duenas F.J."/>
            <person name="Serrano A."/>
            <person name="Henrissat B."/>
            <person name="Drula E."/>
            <person name="Hughes K.W."/>
            <person name="Mata J.L."/>
            <person name="Ishikawa N.K."/>
            <person name="Vargas-Isla R."/>
            <person name="Ushijima S."/>
            <person name="Smith C.A."/>
            <person name="Ahrendt S."/>
            <person name="Andreopoulos W."/>
            <person name="He G."/>
            <person name="Labutti K."/>
            <person name="Lipzen A."/>
            <person name="Ng V."/>
            <person name="Sandor L."/>
            <person name="Barry K."/>
            <person name="Martinez A.T."/>
            <person name="Xiao Y."/>
            <person name="Gibbons J.G."/>
            <person name="Terashima K."/>
            <person name="Hibbett D.S."/>
            <person name="Grigoriev I.V."/>
        </authorList>
    </citation>
    <scope>NUCLEOTIDE SEQUENCE</scope>
    <source>
        <strain evidence="10">Sp2 HRB7682 ss15</strain>
    </source>
</reference>
<dbReference type="Pfam" id="PF00412">
    <property type="entry name" value="LIM"/>
    <property type="match status" value="2"/>
</dbReference>
<dbReference type="PROSITE" id="PS00478">
    <property type="entry name" value="LIM_DOMAIN_1"/>
    <property type="match status" value="2"/>
</dbReference>
<evidence type="ECO:0000256" key="2">
    <source>
        <dbReference type="ARBA" id="ARBA00022723"/>
    </source>
</evidence>
<evidence type="ECO:0000256" key="3">
    <source>
        <dbReference type="ARBA" id="ARBA00022833"/>
    </source>
</evidence>
<comment type="caution">
    <text evidence="10">The sequence shown here is derived from an EMBL/GenBank/DDBJ whole genome shotgun (WGS) entry which is preliminary data.</text>
</comment>
<dbReference type="PANTHER" id="PTHR46075:SF2">
    <property type="entry name" value="RHO GTPASE ACTIVATING PROTEIN AT 5A, ISOFORM A"/>
    <property type="match status" value="1"/>
</dbReference>
<dbReference type="InterPro" id="IPR002219">
    <property type="entry name" value="PKC_DAG/PE"/>
</dbReference>
<keyword evidence="3 4" id="KW-0862">Zinc</keyword>
<organism evidence="10 11">
    <name type="scientific">Lentinula lateritia</name>
    <dbReference type="NCBI Taxonomy" id="40482"/>
    <lineage>
        <taxon>Eukaryota</taxon>
        <taxon>Fungi</taxon>
        <taxon>Dikarya</taxon>
        <taxon>Basidiomycota</taxon>
        <taxon>Agaricomycotina</taxon>
        <taxon>Agaricomycetes</taxon>
        <taxon>Agaricomycetidae</taxon>
        <taxon>Agaricales</taxon>
        <taxon>Marasmiineae</taxon>
        <taxon>Omphalotaceae</taxon>
        <taxon>Lentinula</taxon>
    </lineage>
</organism>
<feature type="compositionally biased region" description="Basic and acidic residues" evidence="6">
    <location>
        <begin position="787"/>
        <end position="804"/>
    </location>
</feature>
<dbReference type="GO" id="GO:0007165">
    <property type="term" value="P:signal transduction"/>
    <property type="evidence" value="ECO:0007669"/>
    <property type="project" value="InterPro"/>
</dbReference>
<feature type="compositionally biased region" description="Polar residues" evidence="6">
    <location>
        <begin position="583"/>
        <end position="594"/>
    </location>
</feature>
<feature type="compositionally biased region" description="Polar residues" evidence="6">
    <location>
        <begin position="417"/>
        <end position="431"/>
    </location>
</feature>
<evidence type="ECO:0000256" key="1">
    <source>
        <dbReference type="ARBA" id="ARBA00022468"/>
    </source>
</evidence>
<protein>
    <recommendedName>
        <fullName evidence="12">Signal transducer</fullName>
    </recommendedName>
</protein>
<dbReference type="SUPFAM" id="SSF57889">
    <property type="entry name" value="Cysteine-rich domain"/>
    <property type="match status" value="1"/>
</dbReference>
<feature type="domain" description="LIM zinc-binding" evidence="7">
    <location>
        <begin position="84"/>
        <end position="143"/>
    </location>
</feature>
<evidence type="ECO:0000259" key="8">
    <source>
        <dbReference type="PROSITE" id="PS50081"/>
    </source>
</evidence>
<evidence type="ECO:0000256" key="5">
    <source>
        <dbReference type="SAM" id="Coils"/>
    </source>
</evidence>
<dbReference type="CDD" id="cd00159">
    <property type="entry name" value="RhoGAP"/>
    <property type="match status" value="1"/>
</dbReference>
<feature type="compositionally biased region" description="Low complexity" evidence="6">
    <location>
        <begin position="602"/>
        <end position="616"/>
    </location>
</feature>
<evidence type="ECO:0008006" key="12">
    <source>
        <dbReference type="Google" id="ProtNLM"/>
    </source>
</evidence>
<dbReference type="InterPro" id="IPR046349">
    <property type="entry name" value="C1-like_sf"/>
</dbReference>
<reference evidence="10" key="2">
    <citation type="journal article" date="2023" name="Proc. Natl. Acad. Sci. U.S.A.">
        <title>A global phylogenomic analysis of the shiitake genus Lentinula.</title>
        <authorList>
            <person name="Sierra-Patev S."/>
            <person name="Min B."/>
            <person name="Naranjo-Ortiz M."/>
            <person name="Looney B."/>
            <person name="Konkel Z."/>
            <person name="Slot J.C."/>
            <person name="Sakamoto Y."/>
            <person name="Steenwyk J.L."/>
            <person name="Rokas A."/>
            <person name="Carro J."/>
            <person name="Camarero S."/>
            <person name="Ferreira P."/>
            <person name="Molpeceres G."/>
            <person name="Ruiz-Duenas F.J."/>
            <person name="Serrano A."/>
            <person name="Henrissat B."/>
            <person name="Drula E."/>
            <person name="Hughes K.W."/>
            <person name="Mata J.L."/>
            <person name="Ishikawa N.K."/>
            <person name="Vargas-Isla R."/>
            <person name="Ushijima S."/>
            <person name="Smith C.A."/>
            <person name="Donoghue J."/>
            <person name="Ahrendt S."/>
            <person name="Andreopoulos W."/>
            <person name="He G."/>
            <person name="LaButti K."/>
            <person name="Lipzen A."/>
            <person name="Ng V."/>
            <person name="Riley R."/>
            <person name="Sandor L."/>
            <person name="Barry K."/>
            <person name="Martinez A.T."/>
            <person name="Xiao Y."/>
            <person name="Gibbons J.G."/>
            <person name="Terashima K."/>
            <person name="Grigoriev I.V."/>
            <person name="Hibbett D."/>
        </authorList>
    </citation>
    <scope>NUCLEOTIDE SEQUENCE</scope>
    <source>
        <strain evidence="10">Sp2 HRB7682 ss15</strain>
    </source>
</reference>
<keyword evidence="5" id="KW-0175">Coiled coil</keyword>
<dbReference type="FunFam" id="1.10.555.10:FF:000043">
    <property type="entry name" value="Rho GTPase activator Rga"/>
    <property type="match status" value="1"/>
</dbReference>
<gene>
    <name evidence="10" type="ORF">C8J55DRAFT_515881</name>
</gene>
<name>A0A9W9A856_9AGAR</name>
<feature type="compositionally biased region" description="Polar residues" evidence="6">
    <location>
        <begin position="319"/>
        <end position="335"/>
    </location>
</feature>
<dbReference type="PROSITE" id="PS50081">
    <property type="entry name" value="ZF_DAG_PE_2"/>
    <property type="match status" value="1"/>
</dbReference>
<keyword evidence="2 4" id="KW-0479">Metal-binding</keyword>
<feature type="region of interest" description="Disordered" evidence="6">
    <location>
        <begin position="194"/>
        <end position="632"/>
    </location>
</feature>
<feature type="domain" description="Phorbol-ester/DAG-type" evidence="8">
    <location>
        <begin position="1232"/>
        <end position="1279"/>
    </location>
</feature>
<dbReference type="Gene3D" id="3.30.60.20">
    <property type="match status" value="1"/>
</dbReference>
<dbReference type="Pfam" id="PF00620">
    <property type="entry name" value="RhoGAP"/>
    <property type="match status" value="1"/>
</dbReference>
<dbReference type="InterPro" id="IPR008936">
    <property type="entry name" value="Rho_GTPase_activation_prot"/>
</dbReference>
<feature type="compositionally biased region" description="Polar residues" evidence="6">
    <location>
        <begin position="248"/>
        <end position="264"/>
    </location>
</feature>
<evidence type="ECO:0000313" key="11">
    <source>
        <dbReference type="Proteomes" id="UP001150238"/>
    </source>
</evidence>
<feature type="compositionally biased region" description="Polar residues" evidence="6">
    <location>
        <begin position="231"/>
        <end position="241"/>
    </location>
</feature>
<dbReference type="SUPFAM" id="SSF48350">
    <property type="entry name" value="GTPase activation domain, GAP"/>
    <property type="match status" value="1"/>
</dbReference>
<proteinExistence type="predicted"/>
<dbReference type="Gene3D" id="1.10.555.10">
    <property type="entry name" value="Rho GTPase activation protein"/>
    <property type="match status" value="1"/>
</dbReference>
<feature type="domain" description="Rho-GAP" evidence="9">
    <location>
        <begin position="1305"/>
        <end position="1500"/>
    </location>
</feature>
<feature type="compositionally biased region" description="Low complexity" evidence="6">
    <location>
        <begin position="358"/>
        <end position="372"/>
    </location>
</feature>
<feature type="compositionally biased region" description="Low complexity" evidence="6">
    <location>
        <begin position="199"/>
        <end position="210"/>
    </location>
</feature>
<feature type="compositionally biased region" description="Acidic residues" evidence="6">
    <location>
        <begin position="466"/>
        <end position="476"/>
    </location>
</feature>
<accession>A0A9W9A856</accession>
<dbReference type="Proteomes" id="UP001150238">
    <property type="component" value="Unassembled WGS sequence"/>
</dbReference>
<dbReference type="SMART" id="SM00324">
    <property type="entry name" value="RhoGAP"/>
    <property type="match status" value="1"/>
</dbReference>
<evidence type="ECO:0000256" key="6">
    <source>
        <dbReference type="SAM" id="MobiDB-lite"/>
    </source>
</evidence>
<feature type="region of interest" description="Disordered" evidence="6">
    <location>
        <begin position="1126"/>
        <end position="1148"/>
    </location>
</feature>
<dbReference type="CDD" id="cd09395">
    <property type="entry name" value="LIM2_Rga"/>
    <property type="match status" value="1"/>
</dbReference>
<feature type="compositionally biased region" description="Basic and acidic residues" evidence="6">
    <location>
        <begin position="477"/>
        <end position="497"/>
    </location>
</feature>
<dbReference type="SMART" id="SM00132">
    <property type="entry name" value="LIM"/>
    <property type="match status" value="2"/>
</dbReference>
<sequence>MIAAMNPAVSQQQQYPMPDDLEERLCPGCKLSVVSEEGGLVVAFGQCFFHVNCFKCAKCNDKVTADTNLLLLSDGSPICANCSYACNVCKQPILDEAIMTGDDAYHAHCFKCKVCKNRIDELVFAKTSQGIYCMDCHNERMIKIRKHTQKKAERDRERQAAQAAAYNELGVGGANKGGSVSTSYRDRELRAREMLGKDTSSQTLQSSRSTEFSLNGHPSHPLRAPHANKASEFSRNNQSSVFHPPPRTSSVDSASQRPTPSKNHSMPVALEEPSLSNHPAVPSLSVPLTTNVGLHVTSTRDKRRSINPDLVIKPPGEPSTASSSLSPIQREQPSPVNDLFGGSPTSVKATSPFRENFPSSRPSSAASNNSANVHRQRSRPTSAMSSSSVGAATSTNGDESTVTMRPSPSPLRPTTPHVSSSTRPNSANSLQKPERFSGRLSSRPGSAAGRDRPPSRADVPRSVESATDEDDDDEEKQEIKGSRFDRAPQRSMTDDSAKYSLIDAYSGVAADSTTYTDKEPHQRTFSVESVPPMPPPKDSKVGPPAPLSTLPKRVSSSSHGPISAMSDPPSLTPEPHALLSVPSPKSLNTPTGTAGLSVPVISRNDSSHSNTSASTSGPGEASDTETTETTAEDKELLDAEIEAEENGEESGNRATATFIAPALPPIRFSLNAADFSDLFTSVGGNMNSLKNFDTLATVAENHTSERKLWDITPSTPPPSAASVQPNTMSQTLNVQSVRVVPDLPGPEPTSSSTLMPVHNDFSSSVYSSAHDPASVVGTAEESVPNSEDGHSSNSDHHSKKEKGGLLRKVSFGKRNKLDRSASSSRALREREKRVTEAMPVPLNSKAGLTAPPLSRTISEPQVKNISDETLPSTTIMVSPPADAKEEAKEPISAADLVLQRLQDVLADAIDRGAQQMKFDRGFVEAIVNAMATKKADYVEARKQIDSMKRASKQYIDGISVAQTEYDRELKARRDAEAEVTRLRVLLSGQAARLTALTGDSRRQELRQQMSKELHENLNGLERDLSKLKVERDVTLAEVEELNAVSSISGVTSEPPANLSRSLTKRLDNLKSQYQRDLVPLTQQREALTREVMELKAARDVFLEETTVLNARNEELAQLSAQYSRRAAMAPPNAPSNSNGTETPSKNIGPMIVETPVRIDSRNIQQQQTPQQTHQLSAYSSVEEFDARKTKVEETHTPSRGPVKVFKWGSRAKEVSAPIAQSVTEKVKIGHMEHSFQPLSLLRFTRCDHCGEKMWGSQLRCMGCSISVHTRCVNQVHSACSPQTHNSNGGGNNEDSQLLPPSMFGRDLIEQVLADAKGGSRKVPVIVEKCIEAVEKLAMDYEGIYRKTGGSGQSRIITQLFERGDYQAFDLLDSDRFNDICSVTSVLKTYLRSLPVPLLTHDLHDQFMSAVEIRDPALKNSTLTELVNNLPPEHYHTVRMLMLHLNRICQLSEVNLMNARNLGVVFGPTLMRSRNPGAEFSDMAGKALSIEWLVESAPQVFNTPTDL</sequence>
<evidence type="ECO:0000313" key="10">
    <source>
        <dbReference type="EMBL" id="KAJ4476842.1"/>
    </source>
</evidence>
<feature type="coiled-coil region" evidence="5">
    <location>
        <begin position="930"/>
        <end position="978"/>
    </location>
</feature>
<feature type="coiled-coil region" evidence="5">
    <location>
        <begin position="1010"/>
        <end position="1037"/>
    </location>
</feature>
<feature type="compositionally biased region" description="Basic and acidic residues" evidence="6">
    <location>
        <begin position="449"/>
        <end position="461"/>
    </location>
</feature>
<evidence type="ECO:0000259" key="7">
    <source>
        <dbReference type="PROSITE" id="PS50023"/>
    </source>
</evidence>
<dbReference type="InterPro" id="IPR001781">
    <property type="entry name" value="Znf_LIM"/>
</dbReference>
<dbReference type="Gene3D" id="2.10.110.10">
    <property type="entry name" value="Cysteine Rich Protein"/>
    <property type="match status" value="2"/>
</dbReference>
<dbReference type="InterPro" id="IPR051854">
    <property type="entry name" value="Rho-type_GAP"/>
</dbReference>
<dbReference type="EMBL" id="JANVFS010000019">
    <property type="protein sequence ID" value="KAJ4476842.1"/>
    <property type="molecule type" value="Genomic_DNA"/>
</dbReference>
<feature type="region of interest" description="Disordered" evidence="6">
    <location>
        <begin position="765"/>
        <end position="834"/>
    </location>
</feature>
<feature type="compositionally biased region" description="Polar residues" evidence="6">
    <location>
        <begin position="389"/>
        <end position="404"/>
    </location>
</feature>
<dbReference type="PROSITE" id="PS50238">
    <property type="entry name" value="RHOGAP"/>
    <property type="match status" value="1"/>
</dbReference>
<feature type="compositionally biased region" description="Low complexity" evidence="6">
    <location>
        <begin position="379"/>
        <end position="388"/>
    </location>
</feature>
<evidence type="ECO:0000259" key="9">
    <source>
        <dbReference type="PROSITE" id="PS50238"/>
    </source>
</evidence>
<keyword evidence="4" id="KW-0440">LIM domain</keyword>
<dbReference type="InterPro" id="IPR000198">
    <property type="entry name" value="RhoGAP_dom"/>
</dbReference>
<feature type="compositionally biased region" description="Low complexity" evidence="6">
    <location>
        <begin position="1126"/>
        <end position="1138"/>
    </location>
</feature>
<dbReference type="GO" id="GO:0046872">
    <property type="term" value="F:metal ion binding"/>
    <property type="evidence" value="ECO:0007669"/>
    <property type="project" value="UniProtKB-KW"/>
</dbReference>